<dbReference type="EMBL" id="JAMQAW010000024">
    <property type="protein sequence ID" value="MCM2390297.1"/>
    <property type="molecule type" value="Genomic_DNA"/>
</dbReference>
<feature type="transmembrane region" description="Helical" evidence="2">
    <location>
        <begin position="6"/>
        <end position="25"/>
    </location>
</feature>
<evidence type="ECO:0008006" key="5">
    <source>
        <dbReference type="Google" id="ProtNLM"/>
    </source>
</evidence>
<proteinExistence type="predicted"/>
<accession>A0ABT0UNW4</accession>
<protein>
    <recommendedName>
        <fullName evidence="5">Secreted protein</fullName>
    </recommendedName>
</protein>
<dbReference type="Proteomes" id="UP001431429">
    <property type="component" value="Unassembled WGS sequence"/>
</dbReference>
<dbReference type="RefSeq" id="WP_250920636.1">
    <property type="nucleotide sequence ID" value="NZ_JAMQAW010000024.1"/>
</dbReference>
<gene>
    <name evidence="3" type="ORF">NBG84_18705</name>
</gene>
<keyword evidence="2" id="KW-1133">Transmembrane helix</keyword>
<evidence type="ECO:0000256" key="1">
    <source>
        <dbReference type="SAM" id="MobiDB-lite"/>
    </source>
</evidence>
<comment type="caution">
    <text evidence="3">The sequence shown here is derived from an EMBL/GenBank/DDBJ whole genome shotgun (WGS) entry which is preliminary data.</text>
</comment>
<feature type="compositionally biased region" description="Basic residues" evidence="1">
    <location>
        <begin position="89"/>
        <end position="116"/>
    </location>
</feature>
<keyword evidence="4" id="KW-1185">Reference proteome</keyword>
<organism evidence="3 4">
    <name type="scientific">Streptomyces albipurpureus</name>
    <dbReference type="NCBI Taxonomy" id="2897419"/>
    <lineage>
        <taxon>Bacteria</taxon>
        <taxon>Bacillati</taxon>
        <taxon>Actinomycetota</taxon>
        <taxon>Actinomycetes</taxon>
        <taxon>Kitasatosporales</taxon>
        <taxon>Streptomycetaceae</taxon>
        <taxon>Streptomyces</taxon>
    </lineage>
</organism>
<keyword evidence="2" id="KW-0472">Membrane</keyword>
<evidence type="ECO:0000313" key="4">
    <source>
        <dbReference type="Proteomes" id="UP001431429"/>
    </source>
</evidence>
<name>A0ABT0UNW4_9ACTN</name>
<feature type="region of interest" description="Disordered" evidence="1">
    <location>
        <begin position="69"/>
        <end position="116"/>
    </location>
</feature>
<sequence length="116" mass="13206">MSELLPLLVFVGALAAILGFFAWLASLARRRGVAGAAIRAAMASHDEAFRITAHDSYYEIQVQAERKVPIPSPDDPWKRRRVEAAQRRAGGRRPPRPRARRSWWGPRRRGQRPRRG</sequence>
<keyword evidence="2" id="KW-0812">Transmembrane</keyword>
<evidence type="ECO:0000313" key="3">
    <source>
        <dbReference type="EMBL" id="MCM2390297.1"/>
    </source>
</evidence>
<reference evidence="3" key="1">
    <citation type="submission" date="2022-06" db="EMBL/GenBank/DDBJ databases">
        <title>Genome public.</title>
        <authorList>
            <person name="Sun Q."/>
        </authorList>
    </citation>
    <scope>NUCLEOTIDE SEQUENCE</scope>
    <source>
        <strain evidence="3">CWNU-1</strain>
    </source>
</reference>
<evidence type="ECO:0000256" key="2">
    <source>
        <dbReference type="SAM" id="Phobius"/>
    </source>
</evidence>